<dbReference type="EMBL" id="JBHLVX010000067">
    <property type="protein sequence ID" value="MFC0269798.1"/>
    <property type="molecule type" value="Genomic_DNA"/>
</dbReference>
<dbReference type="Gene3D" id="3.90.870.10">
    <property type="entry name" value="DHBP synthase"/>
    <property type="match status" value="1"/>
</dbReference>
<comment type="function">
    <text evidence="9">Required for the formation of a threonylcarbamoyl group on adenosine at position 37 (t(6)A37) in tRNAs that read codons beginning with adenine. Catalyzes the conversion of L-threonine, HCO(3)(-)/CO(2) and ATP to give threonylcarbamoyl-AMP (TC-AMP) as the acyladenylate intermediate, with the release of diphosphate.</text>
</comment>
<evidence type="ECO:0000256" key="9">
    <source>
        <dbReference type="HAMAP-Rule" id="MF_01852"/>
    </source>
</evidence>
<keyword evidence="12" id="KW-1185">Reference proteome</keyword>
<protein>
    <recommendedName>
        <fullName evidence="9">Threonylcarbamoyl-AMP synthase</fullName>
        <shortName evidence="9">TC-AMP synthase</shortName>
        <ecNumber evidence="9">2.7.7.87</ecNumber>
    </recommendedName>
    <alternativeName>
        <fullName evidence="9">L-threonylcarbamoyladenylate synthase</fullName>
    </alternativeName>
    <alternativeName>
        <fullName evidence="9">t(6)A37 threonylcarbamoyladenosine biosynthesis protein TsaC</fullName>
    </alternativeName>
    <alternativeName>
        <fullName evidence="9">tRNA threonylcarbamoyladenosine biosynthesis protein TsaC</fullName>
    </alternativeName>
</protein>
<keyword evidence="2 9" id="KW-0963">Cytoplasm</keyword>
<evidence type="ECO:0000256" key="8">
    <source>
        <dbReference type="ARBA" id="ARBA00048366"/>
    </source>
</evidence>
<evidence type="ECO:0000259" key="10">
    <source>
        <dbReference type="PROSITE" id="PS51163"/>
    </source>
</evidence>
<gene>
    <name evidence="9" type="primary">tsaC</name>
    <name evidence="11" type="ORF">ACFFHW_17690</name>
</gene>
<organism evidence="11 12">
    <name type="scientific">Kushneria aurantia</name>
    <dbReference type="NCBI Taxonomy" id="504092"/>
    <lineage>
        <taxon>Bacteria</taxon>
        <taxon>Pseudomonadati</taxon>
        <taxon>Pseudomonadota</taxon>
        <taxon>Gammaproteobacteria</taxon>
        <taxon>Oceanospirillales</taxon>
        <taxon>Halomonadaceae</taxon>
        <taxon>Kushneria</taxon>
    </lineage>
</organism>
<evidence type="ECO:0000256" key="2">
    <source>
        <dbReference type="ARBA" id="ARBA00022490"/>
    </source>
</evidence>
<evidence type="ECO:0000256" key="4">
    <source>
        <dbReference type="ARBA" id="ARBA00022694"/>
    </source>
</evidence>
<keyword evidence="3 9" id="KW-0808">Transferase</keyword>
<comment type="catalytic activity">
    <reaction evidence="8 9">
        <text>L-threonine + hydrogencarbonate + ATP = L-threonylcarbamoyladenylate + diphosphate + H2O</text>
        <dbReference type="Rhea" id="RHEA:36407"/>
        <dbReference type="ChEBI" id="CHEBI:15377"/>
        <dbReference type="ChEBI" id="CHEBI:17544"/>
        <dbReference type="ChEBI" id="CHEBI:30616"/>
        <dbReference type="ChEBI" id="CHEBI:33019"/>
        <dbReference type="ChEBI" id="CHEBI:57926"/>
        <dbReference type="ChEBI" id="CHEBI:73682"/>
        <dbReference type="EC" id="2.7.7.87"/>
    </reaction>
</comment>
<comment type="subcellular location">
    <subcellularLocation>
        <location evidence="1 9">Cytoplasm</location>
    </subcellularLocation>
</comment>
<dbReference type="RefSeq" id="WP_083920853.1">
    <property type="nucleotide sequence ID" value="NZ_JBHLVX010000067.1"/>
</dbReference>
<dbReference type="InterPro" id="IPR006070">
    <property type="entry name" value="Sua5-like_dom"/>
</dbReference>
<name>A0ABV6G7Z3_9GAMM</name>
<evidence type="ECO:0000313" key="11">
    <source>
        <dbReference type="EMBL" id="MFC0269798.1"/>
    </source>
</evidence>
<dbReference type="InterPro" id="IPR050156">
    <property type="entry name" value="TC-AMP_synthase_SUA5"/>
</dbReference>
<dbReference type="EC" id="2.7.7.87" evidence="9"/>
<evidence type="ECO:0000313" key="12">
    <source>
        <dbReference type="Proteomes" id="UP001589814"/>
    </source>
</evidence>
<comment type="caution">
    <text evidence="11">The sequence shown here is derived from an EMBL/GenBank/DDBJ whole genome shotgun (WGS) entry which is preliminary data.</text>
</comment>
<dbReference type="SUPFAM" id="SSF55821">
    <property type="entry name" value="YrdC/RibB"/>
    <property type="match status" value="1"/>
</dbReference>
<accession>A0ABV6G7Z3</accession>
<dbReference type="InterPro" id="IPR023535">
    <property type="entry name" value="TC-AMP_synthase"/>
</dbReference>
<dbReference type="InterPro" id="IPR017945">
    <property type="entry name" value="DHBP_synth_RibB-like_a/b_dom"/>
</dbReference>
<proteinExistence type="inferred from homology"/>
<evidence type="ECO:0000256" key="5">
    <source>
        <dbReference type="ARBA" id="ARBA00022695"/>
    </source>
</evidence>
<evidence type="ECO:0000256" key="3">
    <source>
        <dbReference type="ARBA" id="ARBA00022679"/>
    </source>
</evidence>
<dbReference type="PROSITE" id="PS51163">
    <property type="entry name" value="YRDC"/>
    <property type="match status" value="1"/>
</dbReference>
<keyword evidence="5 9" id="KW-0548">Nucleotidyltransferase</keyword>
<dbReference type="Pfam" id="PF01300">
    <property type="entry name" value="Sua5_yciO_yrdC"/>
    <property type="match status" value="1"/>
</dbReference>
<feature type="domain" description="YrdC-like" evidence="10">
    <location>
        <begin position="19"/>
        <end position="199"/>
    </location>
</feature>
<reference evidence="11 12" key="1">
    <citation type="submission" date="2024-09" db="EMBL/GenBank/DDBJ databases">
        <authorList>
            <person name="Sun Q."/>
            <person name="Mori K."/>
        </authorList>
    </citation>
    <scope>NUCLEOTIDE SEQUENCE [LARGE SCALE GENOMIC DNA]</scope>
    <source>
        <strain evidence="11 12">CCM 7415</strain>
    </source>
</reference>
<keyword evidence="7 9" id="KW-0067">ATP-binding</keyword>
<keyword evidence="4 9" id="KW-0819">tRNA processing</keyword>
<keyword evidence="6 9" id="KW-0547">Nucleotide-binding</keyword>
<sequence length="199" mass="21062">MSSTRLSPSCFPSSPSPDEPALQAAVAALRAEGVLAYPTEAVWGLGCDPDSDRALRRLIALKQRAAHKGLILVGATLAQFDDYLTGLDAGLRARLGESRPAPVSWLVPDNGRAHPLVRGEHTSVALRISQHPLVAALCHAFGGPLVSSSANIAAESPCMSADEIRERFGADLALLDGPLGGFERPSEIRDLLSGRVIRR</sequence>
<dbReference type="Proteomes" id="UP001589814">
    <property type="component" value="Unassembled WGS sequence"/>
</dbReference>
<evidence type="ECO:0000256" key="1">
    <source>
        <dbReference type="ARBA" id="ARBA00004496"/>
    </source>
</evidence>
<dbReference type="HAMAP" id="MF_01852">
    <property type="entry name" value="TsaC"/>
    <property type="match status" value="1"/>
</dbReference>
<dbReference type="PANTHER" id="PTHR17490:SF18">
    <property type="entry name" value="THREONYLCARBAMOYL-AMP SYNTHASE"/>
    <property type="match status" value="1"/>
</dbReference>
<dbReference type="PANTHER" id="PTHR17490">
    <property type="entry name" value="SUA5"/>
    <property type="match status" value="1"/>
</dbReference>
<evidence type="ECO:0000256" key="7">
    <source>
        <dbReference type="ARBA" id="ARBA00022840"/>
    </source>
</evidence>
<evidence type="ECO:0000256" key="6">
    <source>
        <dbReference type="ARBA" id="ARBA00022741"/>
    </source>
</evidence>
<comment type="similarity">
    <text evidence="9">Belongs to the SUA5 family. TsaC subfamily.</text>
</comment>